<feature type="compositionally biased region" description="Polar residues" evidence="1">
    <location>
        <begin position="138"/>
        <end position="153"/>
    </location>
</feature>
<organism evidence="2 3">
    <name type="scientific">Effrenium voratum</name>
    <dbReference type="NCBI Taxonomy" id="2562239"/>
    <lineage>
        <taxon>Eukaryota</taxon>
        <taxon>Sar</taxon>
        <taxon>Alveolata</taxon>
        <taxon>Dinophyceae</taxon>
        <taxon>Suessiales</taxon>
        <taxon>Symbiodiniaceae</taxon>
        <taxon>Effrenium</taxon>
    </lineage>
</organism>
<feature type="region of interest" description="Disordered" evidence="1">
    <location>
        <begin position="51"/>
        <end position="227"/>
    </location>
</feature>
<protein>
    <submittedName>
        <fullName evidence="2">Uncharacterized protein</fullName>
    </submittedName>
</protein>
<dbReference type="EMBL" id="CAUJNA010000802">
    <property type="protein sequence ID" value="CAJ1381358.1"/>
    <property type="molecule type" value="Genomic_DNA"/>
</dbReference>
<dbReference type="Proteomes" id="UP001178507">
    <property type="component" value="Unassembled WGS sequence"/>
</dbReference>
<sequence>MGDALKDLKAKQLPEALKSGLWGQLIMGIPLPDENPAESYRPDVEKMSQKFFKGLNQAEERKRTKEDLSLSGASGAQATGTFSSASSTGAGSPTGASGASRLGQGPSPFLKSLDLRPGGPGGSTASPGGSCGTASTAVNSARGSGTGPSQTPQRGGSVAGRAASSRGGSRGSSPWHLASPMSELSTASDRLNSSQPSGSDSCEEPRSEMAYEESQSGPSDCGSPYLEGTAKETKVDVASAWKNIKYEMSRLELGRDRLSSSSGAARGVSGTFREAVGMNDNGPVIPPKNPQNMRTSSTEESGGYGNFSMSRSVDGHLGFGGRGTLRKGKR</sequence>
<feature type="compositionally biased region" description="Polar residues" evidence="1">
    <location>
        <begin position="182"/>
        <end position="200"/>
    </location>
</feature>
<evidence type="ECO:0000256" key="1">
    <source>
        <dbReference type="SAM" id="MobiDB-lite"/>
    </source>
</evidence>
<dbReference type="AlphaFoldDB" id="A0AA36I5A7"/>
<feature type="region of interest" description="Disordered" evidence="1">
    <location>
        <begin position="271"/>
        <end position="330"/>
    </location>
</feature>
<gene>
    <name evidence="2" type="ORF">EVOR1521_LOCUS9069</name>
</gene>
<feature type="compositionally biased region" description="Basic and acidic residues" evidence="1">
    <location>
        <begin position="58"/>
        <end position="68"/>
    </location>
</feature>
<evidence type="ECO:0000313" key="2">
    <source>
        <dbReference type="EMBL" id="CAJ1381358.1"/>
    </source>
</evidence>
<accession>A0AA36I5A7</accession>
<feature type="compositionally biased region" description="Low complexity" evidence="1">
    <location>
        <begin position="154"/>
        <end position="173"/>
    </location>
</feature>
<feature type="compositionally biased region" description="Polar residues" evidence="1">
    <location>
        <begin position="290"/>
        <end position="300"/>
    </location>
</feature>
<proteinExistence type="predicted"/>
<name>A0AA36I5A7_9DINO</name>
<reference evidence="2" key="1">
    <citation type="submission" date="2023-08" db="EMBL/GenBank/DDBJ databases">
        <authorList>
            <person name="Chen Y."/>
            <person name="Shah S."/>
            <person name="Dougan E. K."/>
            <person name="Thang M."/>
            <person name="Chan C."/>
        </authorList>
    </citation>
    <scope>NUCLEOTIDE SEQUENCE</scope>
</reference>
<evidence type="ECO:0000313" key="3">
    <source>
        <dbReference type="Proteomes" id="UP001178507"/>
    </source>
</evidence>
<keyword evidence="3" id="KW-1185">Reference proteome</keyword>
<comment type="caution">
    <text evidence="2">The sequence shown here is derived from an EMBL/GenBank/DDBJ whole genome shotgun (WGS) entry which is preliminary data.</text>
</comment>
<feature type="compositionally biased region" description="Low complexity" evidence="1">
    <location>
        <begin position="69"/>
        <end position="100"/>
    </location>
</feature>
<feature type="compositionally biased region" description="Low complexity" evidence="1">
    <location>
        <begin position="123"/>
        <end position="137"/>
    </location>
</feature>